<dbReference type="Proteomes" id="UP000095657">
    <property type="component" value="Unassembled WGS sequence"/>
</dbReference>
<dbReference type="GO" id="GO:0016301">
    <property type="term" value="F:kinase activity"/>
    <property type="evidence" value="ECO:0007669"/>
    <property type="project" value="UniProtKB-KW"/>
</dbReference>
<dbReference type="EMBL" id="CZAI01000002">
    <property type="protein sequence ID" value="CUP00874.1"/>
    <property type="molecule type" value="Genomic_DNA"/>
</dbReference>
<reference evidence="3 4" key="1">
    <citation type="submission" date="2015-09" db="EMBL/GenBank/DDBJ databases">
        <authorList>
            <consortium name="Pathogen Informatics"/>
        </authorList>
    </citation>
    <scope>NUCLEOTIDE SEQUENCE [LARGE SCALE GENOMIC DNA]</scope>
    <source>
        <strain evidence="1 3">2789STDY5834880</strain>
        <strain evidence="2 4">2789STDY5834946</strain>
    </source>
</reference>
<keyword evidence="2" id="KW-0808">Transferase</keyword>
<dbReference type="STRING" id="47678.ERS852494_01329"/>
<evidence type="ECO:0000313" key="4">
    <source>
        <dbReference type="Proteomes" id="UP000095725"/>
    </source>
</evidence>
<name>A0A174PDS5_9BACE</name>
<accession>A0A174PDS5</accession>
<gene>
    <name evidence="1" type="ORF">ERS852494_01329</name>
    <name evidence="2" type="ORF">ERS852558_00540</name>
</gene>
<evidence type="ECO:0000313" key="1">
    <source>
        <dbReference type="EMBL" id="CUP00874.1"/>
    </source>
</evidence>
<evidence type="ECO:0000313" key="2">
    <source>
        <dbReference type="EMBL" id="CUP59234.1"/>
    </source>
</evidence>
<keyword evidence="2" id="KW-0418">Kinase</keyword>
<dbReference type="EMBL" id="CZBL01000002">
    <property type="protein sequence ID" value="CUP59234.1"/>
    <property type="molecule type" value="Genomic_DNA"/>
</dbReference>
<sequence>MKAVNLKYKYIFASLCLLVAFFSGYHLKQLYGSNHRQKNIFLLSTHSLKTK</sequence>
<protein>
    <submittedName>
        <fullName evidence="2">Putative two-component sensor histidine kinase</fullName>
    </submittedName>
</protein>
<proteinExistence type="predicted"/>
<dbReference type="AlphaFoldDB" id="A0A174PDS5"/>
<dbReference type="Proteomes" id="UP000095725">
    <property type="component" value="Unassembled WGS sequence"/>
</dbReference>
<evidence type="ECO:0000313" key="3">
    <source>
        <dbReference type="Proteomes" id="UP000095657"/>
    </source>
</evidence>
<organism evidence="2 4">
    <name type="scientific">Bacteroides caccae</name>
    <dbReference type="NCBI Taxonomy" id="47678"/>
    <lineage>
        <taxon>Bacteria</taxon>
        <taxon>Pseudomonadati</taxon>
        <taxon>Bacteroidota</taxon>
        <taxon>Bacteroidia</taxon>
        <taxon>Bacteroidales</taxon>
        <taxon>Bacteroidaceae</taxon>
        <taxon>Bacteroides</taxon>
    </lineage>
</organism>